<evidence type="ECO:0000313" key="2">
    <source>
        <dbReference type="EMBL" id="CAF1405043.1"/>
    </source>
</evidence>
<dbReference type="Proteomes" id="UP000663855">
    <property type="component" value="Unassembled WGS sequence"/>
</dbReference>
<dbReference type="EMBL" id="CAJNOW010013168">
    <property type="protein sequence ID" value="CAF1618356.1"/>
    <property type="molecule type" value="Genomic_DNA"/>
</dbReference>
<feature type="compositionally biased region" description="Polar residues" evidence="1">
    <location>
        <begin position="47"/>
        <end position="64"/>
    </location>
</feature>
<organism evidence="4 6">
    <name type="scientific">Rotaria magnacalcarata</name>
    <dbReference type="NCBI Taxonomy" id="392030"/>
    <lineage>
        <taxon>Eukaryota</taxon>
        <taxon>Metazoa</taxon>
        <taxon>Spiralia</taxon>
        <taxon>Gnathifera</taxon>
        <taxon>Rotifera</taxon>
        <taxon>Eurotatoria</taxon>
        <taxon>Bdelloidea</taxon>
        <taxon>Philodinida</taxon>
        <taxon>Philodinidae</taxon>
        <taxon>Rotaria</taxon>
    </lineage>
</organism>
<comment type="caution">
    <text evidence="4">The sequence shown here is derived from an EMBL/GenBank/DDBJ whole genome shotgun (WGS) entry which is preliminary data.</text>
</comment>
<accession>A0A816M2W8</accession>
<gene>
    <name evidence="2" type="ORF">CJN711_LOCUS22176</name>
    <name evidence="3" type="ORF">KQP761_LOCUS24331</name>
    <name evidence="5" type="ORF">WKI299_LOCUS26489</name>
    <name evidence="4" type="ORF">XDN619_LOCUS1831</name>
</gene>
<evidence type="ECO:0000313" key="3">
    <source>
        <dbReference type="EMBL" id="CAF1618356.1"/>
    </source>
</evidence>
<sequence length="84" mass="9413">MSLKQEQNQKFDLRTGLTMFNNHMVPTNTSDNTEKSNDESFTKKESTLANNASSRKNSDVTSNTPTPPSVKLVGSNKFFMPNKK</sequence>
<dbReference type="EMBL" id="CAJNRG010000088">
    <property type="protein sequence ID" value="CAF1970109.1"/>
    <property type="molecule type" value="Genomic_DNA"/>
</dbReference>
<dbReference type="EMBL" id="CAJNRF010011487">
    <property type="protein sequence ID" value="CAF2132016.1"/>
    <property type="molecule type" value="Genomic_DNA"/>
</dbReference>
<dbReference type="Proteomes" id="UP000663856">
    <property type="component" value="Unassembled WGS sequence"/>
</dbReference>
<evidence type="ECO:0000313" key="6">
    <source>
        <dbReference type="Proteomes" id="UP000663887"/>
    </source>
</evidence>
<evidence type="ECO:0000313" key="5">
    <source>
        <dbReference type="EMBL" id="CAF2132016.1"/>
    </source>
</evidence>
<feature type="region of interest" description="Disordered" evidence="1">
    <location>
        <begin position="1"/>
        <end position="84"/>
    </location>
</feature>
<proteinExistence type="predicted"/>
<dbReference type="AlphaFoldDB" id="A0A816M2W8"/>
<evidence type="ECO:0000313" key="4">
    <source>
        <dbReference type="EMBL" id="CAF1970109.1"/>
    </source>
</evidence>
<name>A0A816M2W8_9BILA</name>
<evidence type="ECO:0000256" key="1">
    <source>
        <dbReference type="SAM" id="MobiDB-lite"/>
    </source>
</evidence>
<reference evidence="4" key="1">
    <citation type="submission" date="2021-02" db="EMBL/GenBank/DDBJ databases">
        <authorList>
            <person name="Nowell W R."/>
        </authorList>
    </citation>
    <scope>NUCLEOTIDE SEQUENCE</scope>
</reference>
<dbReference type="EMBL" id="CAJNOV010010417">
    <property type="protein sequence ID" value="CAF1405043.1"/>
    <property type="molecule type" value="Genomic_DNA"/>
</dbReference>
<protein>
    <submittedName>
        <fullName evidence="4">Uncharacterized protein</fullName>
    </submittedName>
</protein>
<feature type="compositionally biased region" description="Polar residues" evidence="1">
    <location>
        <begin position="18"/>
        <end position="31"/>
    </location>
</feature>
<feature type="compositionally biased region" description="Basic and acidic residues" evidence="1">
    <location>
        <begin position="32"/>
        <end position="46"/>
    </location>
</feature>
<dbReference type="Proteomes" id="UP000663834">
    <property type="component" value="Unassembled WGS sequence"/>
</dbReference>
<dbReference type="OrthoDB" id="10052354at2759"/>
<dbReference type="Proteomes" id="UP000663887">
    <property type="component" value="Unassembled WGS sequence"/>
</dbReference>